<evidence type="ECO:0000256" key="12">
    <source>
        <dbReference type="SAM" id="MobiDB-lite"/>
    </source>
</evidence>
<evidence type="ECO:0000256" key="1">
    <source>
        <dbReference type="ARBA" id="ARBA00006247"/>
    </source>
</evidence>
<comment type="caution">
    <text evidence="14">The sequence shown here is derived from an EMBL/GenBank/DDBJ whole genome shotgun (WGS) entry which is preliminary data.</text>
</comment>
<dbReference type="EMBL" id="BABT02000150">
    <property type="protein sequence ID" value="GAA97998.1"/>
    <property type="molecule type" value="Genomic_DNA"/>
</dbReference>
<dbReference type="InterPro" id="IPR011650">
    <property type="entry name" value="Peptidase_M20_dimer"/>
</dbReference>
<dbReference type="Gene3D" id="3.30.70.360">
    <property type="match status" value="1"/>
</dbReference>
<dbReference type="PANTHER" id="PTHR45962:SF1">
    <property type="entry name" value="N-FATTY-ACYL-AMINO ACID SYNTHASE_HYDROLASE PM20D1"/>
    <property type="match status" value="1"/>
</dbReference>
<dbReference type="Pfam" id="PF03198">
    <property type="entry name" value="Glyco_hydro_72"/>
    <property type="match status" value="1"/>
</dbReference>
<dbReference type="GO" id="GO:0000328">
    <property type="term" value="C:fungal-type vacuole lumen"/>
    <property type="evidence" value="ECO:0007669"/>
    <property type="project" value="TreeGrafter"/>
</dbReference>
<keyword evidence="11" id="KW-0808">Transferase</keyword>
<feature type="chain" id="PRO_5005132538" description="1,3-beta-glucanosyltransferase" evidence="11">
    <location>
        <begin position="19"/>
        <end position="1541"/>
    </location>
</feature>
<dbReference type="Proteomes" id="UP000009131">
    <property type="component" value="Unassembled WGS sequence"/>
</dbReference>
<keyword evidence="11" id="KW-0449">Lipoprotein</keyword>
<dbReference type="InterPro" id="IPR004886">
    <property type="entry name" value="Glucanosyltransferase"/>
</dbReference>
<dbReference type="InterPro" id="IPR001461">
    <property type="entry name" value="Aspartic_peptidase_A1"/>
</dbReference>
<evidence type="ECO:0000256" key="6">
    <source>
        <dbReference type="ARBA" id="ARBA00022729"/>
    </source>
</evidence>
<dbReference type="InParanoid" id="G7E588"/>
<dbReference type="GO" id="GO:0004190">
    <property type="term" value="F:aspartic-type endopeptidase activity"/>
    <property type="evidence" value="ECO:0007669"/>
    <property type="project" value="InterPro"/>
</dbReference>
<dbReference type="GO" id="GO:0051603">
    <property type="term" value="P:proteolysis involved in protein catabolic process"/>
    <property type="evidence" value="ECO:0007669"/>
    <property type="project" value="TreeGrafter"/>
</dbReference>
<comment type="function">
    <text evidence="11">Splits internally a 1,3-beta-glucan molecule and transfers the newly generated reducing end (the donor) to the non-reducing end of another 1,3-beta-glucan molecule (the acceptor) forming a 1,3-beta linkage, resulting in the elongation of 1,3-beta-glucan chains in the cell wall.</text>
</comment>
<evidence type="ECO:0000259" key="13">
    <source>
        <dbReference type="PROSITE" id="PS51767"/>
    </source>
</evidence>
<dbReference type="Gene3D" id="1.10.150.900">
    <property type="match status" value="1"/>
</dbReference>
<evidence type="ECO:0000256" key="3">
    <source>
        <dbReference type="ARBA" id="ARBA00007528"/>
    </source>
</evidence>
<evidence type="ECO:0000256" key="9">
    <source>
        <dbReference type="ARBA" id="ARBA00023180"/>
    </source>
</evidence>
<feature type="region of interest" description="Disordered" evidence="12">
    <location>
        <begin position="504"/>
        <end position="545"/>
    </location>
</feature>
<evidence type="ECO:0000256" key="2">
    <source>
        <dbReference type="ARBA" id="ARBA00007447"/>
    </source>
</evidence>
<keyword evidence="9" id="KW-0325">Glycoprotein</keyword>
<dbReference type="Gene3D" id="3.40.630.10">
    <property type="entry name" value="Zn peptidases"/>
    <property type="match status" value="1"/>
</dbReference>
<dbReference type="SUPFAM" id="SSF50630">
    <property type="entry name" value="Acid proteases"/>
    <property type="match status" value="1"/>
</dbReference>
<dbReference type="OrthoDB" id="3064516at2759"/>
<feature type="signal peptide" evidence="11">
    <location>
        <begin position="1"/>
        <end position="18"/>
    </location>
</feature>
<dbReference type="GO" id="GO:0005886">
    <property type="term" value="C:plasma membrane"/>
    <property type="evidence" value="ECO:0007669"/>
    <property type="project" value="UniProtKB-SubCell"/>
</dbReference>
<dbReference type="PRINTS" id="PR00792">
    <property type="entry name" value="PEPSIN"/>
</dbReference>
<protein>
    <recommendedName>
        <fullName evidence="11">1,3-beta-glucanosyltransferase</fullName>
        <ecNumber evidence="11">2.4.1.-</ecNumber>
    </recommendedName>
</protein>
<dbReference type="Gene3D" id="2.40.70.10">
    <property type="entry name" value="Acid Proteases"/>
    <property type="match status" value="2"/>
</dbReference>
<dbReference type="Pfam" id="PF07983">
    <property type="entry name" value="X8"/>
    <property type="match status" value="1"/>
</dbReference>
<dbReference type="PROSITE" id="PS51767">
    <property type="entry name" value="PEPTIDASE_A1"/>
    <property type="match status" value="1"/>
</dbReference>
<feature type="active site" evidence="10">
    <location>
        <position position="659"/>
    </location>
</feature>
<evidence type="ECO:0000256" key="7">
    <source>
        <dbReference type="ARBA" id="ARBA00022801"/>
    </source>
</evidence>
<evidence type="ECO:0000256" key="4">
    <source>
        <dbReference type="ARBA" id="ARBA00022670"/>
    </source>
</evidence>
<keyword evidence="8" id="KW-0862">Zinc</keyword>
<dbReference type="InterPro" id="IPR033121">
    <property type="entry name" value="PEPTIDASE_A1"/>
</dbReference>
<dbReference type="GO" id="GO:0071852">
    <property type="term" value="P:fungal-type cell wall organization or biogenesis"/>
    <property type="evidence" value="ECO:0007669"/>
    <property type="project" value="UniProtKB-ARBA"/>
</dbReference>
<reference evidence="14 15" key="1">
    <citation type="journal article" date="2011" name="J. Gen. Appl. Microbiol.">
        <title>Draft genome sequencing of the enigmatic basidiomycete Mixia osmundae.</title>
        <authorList>
            <person name="Nishida H."/>
            <person name="Nagatsuka Y."/>
            <person name="Sugiyama J."/>
        </authorList>
    </citation>
    <scope>NUCLEOTIDE SEQUENCE [LARGE SCALE GENOMIC DNA]</scope>
    <source>
        <strain evidence="15">CBS 9802 / IAM 14324 / JCM 22182 / KY 12970</strain>
    </source>
</reference>
<dbReference type="SMART" id="SM00768">
    <property type="entry name" value="X8"/>
    <property type="match status" value="1"/>
</dbReference>
<comment type="subcellular location">
    <subcellularLocation>
        <location evidence="11">Cell membrane</location>
        <topology evidence="11">Lipid-anchor</topology>
        <topology evidence="11">GPI-anchor</topology>
    </subcellularLocation>
</comment>
<dbReference type="STRING" id="764103.G7E588"/>
<dbReference type="eggNOG" id="KOG1339">
    <property type="taxonomic scope" value="Eukaryota"/>
</dbReference>
<evidence type="ECO:0000313" key="15">
    <source>
        <dbReference type="Proteomes" id="UP000009131"/>
    </source>
</evidence>
<name>G7E588_MIXOS</name>
<keyword evidence="7" id="KW-0378">Hydrolase</keyword>
<dbReference type="Gene3D" id="3.20.20.80">
    <property type="entry name" value="Glycosidases"/>
    <property type="match status" value="1"/>
</dbReference>
<dbReference type="InterPro" id="IPR002933">
    <property type="entry name" value="Peptidase_M20"/>
</dbReference>
<dbReference type="EC" id="2.4.1.-" evidence="11"/>
<dbReference type="SUPFAM" id="SSF53187">
    <property type="entry name" value="Zn-dependent exopeptidases"/>
    <property type="match status" value="1"/>
</dbReference>
<dbReference type="InterPro" id="IPR001261">
    <property type="entry name" value="ArgE/DapE_CS"/>
</dbReference>
<dbReference type="Pfam" id="PF07687">
    <property type="entry name" value="M20_dimer"/>
    <property type="match status" value="1"/>
</dbReference>
<evidence type="ECO:0000256" key="5">
    <source>
        <dbReference type="ARBA" id="ARBA00022723"/>
    </source>
</evidence>
<dbReference type="CDD" id="cd05471">
    <property type="entry name" value="pepsin_like"/>
    <property type="match status" value="1"/>
</dbReference>
<dbReference type="SUPFAM" id="SSF55031">
    <property type="entry name" value="Bacterial exopeptidase dimerisation domain"/>
    <property type="match status" value="1"/>
</dbReference>
<evidence type="ECO:0000256" key="8">
    <source>
        <dbReference type="ARBA" id="ARBA00022833"/>
    </source>
</evidence>
<dbReference type="GO" id="GO:0004180">
    <property type="term" value="F:carboxypeptidase activity"/>
    <property type="evidence" value="ECO:0007669"/>
    <property type="project" value="TreeGrafter"/>
</dbReference>
<keyword evidence="11" id="KW-0336">GPI-anchor</keyword>
<gene>
    <name evidence="14" type="primary">Mo04678</name>
    <name evidence="14" type="ORF">E5Q_04678</name>
</gene>
<dbReference type="CDD" id="cd05674">
    <property type="entry name" value="M20_yscS"/>
    <property type="match status" value="1"/>
</dbReference>
<dbReference type="HOGENOM" id="CLU_003946_0_0_1"/>
<dbReference type="PROSITE" id="PS00759">
    <property type="entry name" value="ARGE_DAPE_CPG2_2"/>
    <property type="match status" value="1"/>
</dbReference>
<dbReference type="FunFam" id="3.40.630.10:FF:000027">
    <property type="entry name" value="N-fatty-acyl-amino acid synthase/hydrolase PM20D1"/>
    <property type="match status" value="1"/>
</dbReference>
<dbReference type="InterPro" id="IPR017853">
    <property type="entry name" value="GH"/>
</dbReference>
<dbReference type="PANTHER" id="PTHR45962">
    <property type="entry name" value="N-FATTY-ACYL-AMINO ACID SYNTHASE/HYDROLASE PM20D1"/>
    <property type="match status" value="1"/>
</dbReference>
<dbReference type="Gene3D" id="1.20.58.1040">
    <property type="match status" value="1"/>
</dbReference>
<dbReference type="GO" id="GO:0046872">
    <property type="term" value="F:metal ion binding"/>
    <property type="evidence" value="ECO:0007669"/>
    <property type="project" value="UniProtKB-KW"/>
</dbReference>
<dbReference type="InterPro" id="IPR021109">
    <property type="entry name" value="Peptidase_aspartic_dom_sf"/>
</dbReference>
<dbReference type="InterPro" id="IPR047177">
    <property type="entry name" value="Pept_M20A"/>
</dbReference>
<feature type="domain" description="Peptidase A1" evidence="13">
    <location>
        <begin position="641"/>
        <end position="983"/>
    </location>
</feature>
<keyword evidence="6 11" id="KW-0732">Signal</keyword>
<proteinExistence type="inferred from homology"/>
<evidence type="ECO:0000313" key="14">
    <source>
        <dbReference type="EMBL" id="GAA97998.1"/>
    </source>
</evidence>
<keyword evidence="11" id="KW-0472">Membrane</keyword>
<reference evidence="14 15" key="2">
    <citation type="journal article" date="2012" name="Open Biol.">
        <title>Characteristics of nucleosomes and linker DNA regions on the genome of the basidiomycete Mixia osmundae revealed by mono- and dinucleosome mapping.</title>
        <authorList>
            <person name="Nishida H."/>
            <person name="Kondo S."/>
            <person name="Matsumoto T."/>
            <person name="Suzuki Y."/>
            <person name="Yoshikawa H."/>
            <person name="Taylor T.D."/>
            <person name="Sugiyama J."/>
        </authorList>
    </citation>
    <scope>NUCLEOTIDE SEQUENCE [LARGE SCALE GENOMIC DNA]</scope>
    <source>
        <strain evidence="15">CBS 9802 / IAM 14324 / JCM 22182 / KY 12970</strain>
    </source>
</reference>
<feature type="active site" evidence="10">
    <location>
        <position position="865"/>
    </location>
</feature>
<keyword evidence="15" id="KW-1185">Reference proteome</keyword>
<accession>G7E588</accession>
<evidence type="ECO:0000256" key="11">
    <source>
        <dbReference type="RuleBase" id="RU361209"/>
    </source>
</evidence>
<dbReference type="InterPro" id="IPR036264">
    <property type="entry name" value="Bact_exopeptidase_dim_dom"/>
</dbReference>
<dbReference type="GO" id="GO:0042123">
    <property type="term" value="F:glucanosyltransferase activity"/>
    <property type="evidence" value="ECO:0007669"/>
    <property type="project" value="UniProtKB-ARBA"/>
</dbReference>
<comment type="similarity">
    <text evidence="3 11">Belongs to the glycosyl hydrolase 72 family.</text>
</comment>
<sequence length="1541" mass="165878">MKTSLVTLSSLLCGMTQAAVSPLSRHGRYLFDATGQRFFIKGVVYQPRGLPEQQTAENQRQGGYREPATYIDPLADLASCQRDLPYLKELGVNLLSVYSVSPTADHRACMNLFNDNGIYIIAGLALPGSGSINRAYPSWHVGLKRQYQATMSNLGHFPNLLAFSIANEVISGVINQADAPFIRAAVRDAKSFLRSIDSNAWITYNAVDGEEWSFNTANYLTCGDPASALDLYGVNTYRWCPTPDGQTFQSSGYDRLVSAFDAISVPAFLSEIGCITGTLNRPWREIAAIYSPAMTQVFSGAAAFEYMADDMGFGLIRNLTLTNNIVVKEPDFDTLASAFQTHHGPPMTIAEIQPVPHQICPAQNGNYDVSPVLPPTPLDRACACAVNTALTCVPHPDLTAAQIGDQTNAACSDLVGFADCHSISGNGATGIYGRYSTCTPLQKLAYAMTLHYYKQGGRPELCNYGGTASLNPQAPTTWAAVQANADKCFVPGMANRFAHVSTKPSLSSVRAGHPAEEEQPPQTTGSTPGQRFSSAVKQQHDAAQPSQTFSIGMAQKHSKTVSRSILLSLLWAASTAPATSAPALSTSFDGTRLDKAGILHLPLVPRRSTQLKKRNDLARKGYLSKRDVLNVPLQVFENLEWYSTISIGTPPQQINVIMDTGSSDLVIPTLPCSLSSTATYCGSALSDGDVFNSSSSSTFKASSERVTYTYGTGAATGIAASDTITLANASIPGIAFAAAATTQGIGETGSDVAGIMGLPRSSANSQVTPGLLTSLLQSDRLEAPQFSIYQARGSKGTLGQITLGGNDSRLYDASTLEWHDVALTSQSYWTLPLTGLRKDGEDISLQDTGSAPYITSNGDPIVITDSGTSAMLLPSDILDSLFSDVRSAQKVDLGGASGYVLPCSSRIQVSLQFGAVVTGPSIRLTGLAMLQRHPGGCASPTRSQHRLPGTSSSLPAWILGAPFLKNVYAIHSLETTRGRMGFAALTSTAGLIINEQTEDGTSVAVTKIDSLRSDLIIIEERVLEAGDERYCPAISAIKPLPDAALDSQYTHLSTPAYRKQSIGLFSEAIQVKTPSFDDLGSVKDDKRWEAFFAFADYLRDSFPLVHELLELRRVDTHNLLYTLKGSDATLKPLLLMAHQDVVPVNRDTESKWSFPPFGGLTKGDYMLGRGASDDKSMLVAIMEAIEALLKGGFSPRRTVLLAFGADEESSGNGANQIARLLEEMYGRDSIAMLVDEGNGFATLSNQRRVFALPAIGEKGHLDVDITVNTLGGHSSVPPTHTGIGILAAIITELEAKPFQARLSRDSPVFSMANCMIPFLSDGSAADVRRARHSQRQLDAFAKHMAEESLEARYMLQTSQAVDIVSGGSKINALPEQVQAKVNYRISLEDSLDSVKIHISNVVRTIARRYNLRQDSFGQLHSSGGQTYGNVTLTAHAELAVAPITPHGPNDLPYALLGGTVLDTYEQRFPGNLSFAGSLMTGNTDTRSFWNLTSHIFRFTPTIMTMAESHIHTIDEKASISEHIDAVRFFFNLVRNADERPL</sequence>
<evidence type="ECO:0000256" key="10">
    <source>
        <dbReference type="PIRSR" id="PIRSR601461-1"/>
    </source>
</evidence>
<dbReference type="InterPro" id="IPR012946">
    <property type="entry name" value="X8"/>
</dbReference>
<comment type="similarity">
    <text evidence="2">Belongs to the peptidase A1 family.</text>
</comment>
<keyword evidence="5" id="KW-0479">Metal-binding</keyword>
<dbReference type="GO" id="GO:0098552">
    <property type="term" value="C:side of membrane"/>
    <property type="evidence" value="ECO:0007669"/>
    <property type="project" value="UniProtKB-KW"/>
</dbReference>
<dbReference type="Pfam" id="PF00026">
    <property type="entry name" value="Asp"/>
    <property type="match status" value="1"/>
</dbReference>
<dbReference type="PROSITE" id="PS00758">
    <property type="entry name" value="ARGE_DAPE_CPG2_1"/>
    <property type="match status" value="1"/>
</dbReference>
<organism evidence="14 15">
    <name type="scientific">Mixia osmundae (strain CBS 9802 / IAM 14324 / JCM 22182 / KY 12970)</name>
    <dbReference type="NCBI Taxonomy" id="764103"/>
    <lineage>
        <taxon>Eukaryota</taxon>
        <taxon>Fungi</taxon>
        <taxon>Dikarya</taxon>
        <taxon>Basidiomycota</taxon>
        <taxon>Pucciniomycotina</taxon>
        <taxon>Mixiomycetes</taxon>
        <taxon>Mixiales</taxon>
        <taxon>Mixiaceae</taxon>
        <taxon>Mixia</taxon>
    </lineage>
</organism>
<keyword evidence="4" id="KW-0645">Protease</keyword>
<dbReference type="Pfam" id="PF01546">
    <property type="entry name" value="Peptidase_M20"/>
    <property type="match status" value="1"/>
</dbReference>
<dbReference type="SUPFAM" id="SSF51445">
    <property type="entry name" value="(Trans)glycosidases"/>
    <property type="match status" value="1"/>
</dbReference>
<comment type="similarity">
    <text evidence="1">Belongs to the peptidase M20A family.</text>
</comment>
<feature type="compositionally biased region" description="Polar residues" evidence="12">
    <location>
        <begin position="520"/>
        <end position="537"/>
    </location>
</feature>
<dbReference type="InterPro" id="IPR034164">
    <property type="entry name" value="Pepsin-like_dom"/>
</dbReference>
<dbReference type="eggNOG" id="KOG2275">
    <property type="taxonomic scope" value="Eukaryota"/>
</dbReference>